<dbReference type="InterPro" id="IPR029044">
    <property type="entry name" value="Nucleotide-diphossugar_trans"/>
</dbReference>
<evidence type="ECO:0000259" key="1">
    <source>
        <dbReference type="Pfam" id="PF00535"/>
    </source>
</evidence>
<protein>
    <submittedName>
        <fullName evidence="2">Glycosyltransferase involved in cell wall biosynthesis</fullName>
    </submittedName>
</protein>
<evidence type="ECO:0000313" key="3">
    <source>
        <dbReference type="Proteomes" id="UP000541425"/>
    </source>
</evidence>
<evidence type="ECO:0000313" key="2">
    <source>
        <dbReference type="EMBL" id="MBB3702266.1"/>
    </source>
</evidence>
<dbReference type="EMBL" id="JACICA010000002">
    <property type="protein sequence ID" value="MBB3702266.1"/>
    <property type="molecule type" value="Genomic_DNA"/>
</dbReference>
<dbReference type="AlphaFoldDB" id="A0A7W5YFL1"/>
<name>A0A7W5YFL1_9BACT</name>
<comment type="caution">
    <text evidence="2">The sequence shown here is derived from an EMBL/GenBank/DDBJ whole genome shotgun (WGS) entry which is preliminary data.</text>
</comment>
<proteinExistence type="predicted"/>
<keyword evidence="2" id="KW-0808">Transferase</keyword>
<dbReference type="Proteomes" id="UP000541425">
    <property type="component" value="Unassembled WGS sequence"/>
</dbReference>
<dbReference type="Gene3D" id="3.90.550.10">
    <property type="entry name" value="Spore Coat Polysaccharide Biosynthesis Protein SpsA, Chain A"/>
    <property type="match status" value="1"/>
</dbReference>
<reference evidence="2 3" key="1">
    <citation type="submission" date="2020-08" db="EMBL/GenBank/DDBJ databases">
        <title>Genomic Encyclopedia of Type Strains, Phase IV (KMG-IV): sequencing the most valuable type-strain genomes for metagenomic binning, comparative biology and taxonomic classification.</title>
        <authorList>
            <person name="Goeker M."/>
        </authorList>
    </citation>
    <scope>NUCLEOTIDE SEQUENCE [LARGE SCALE GENOMIC DNA]</scope>
    <source>
        <strain evidence="2 3">DSM 22548</strain>
    </source>
</reference>
<feature type="domain" description="Glycosyltransferase 2-like" evidence="1">
    <location>
        <begin position="5"/>
        <end position="131"/>
    </location>
</feature>
<dbReference type="SUPFAM" id="SSF53448">
    <property type="entry name" value="Nucleotide-diphospho-sugar transferases"/>
    <property type="match status" value="1"/>
</dbReference>
<dbReference type="PANTHER" id="PTHR22916:SF3">
    <property type="entry name" value="UDP-GLCNAC:BETAGAL BETA-1,3-N-ACETYLGLUCOSAMINYLTRANSFERASE-LIKE PROTEIN 1"/>
    <property type="match status" value="1"/>
</dbReference>
<dbReference type="GO" id="GO:0016758">
    <property type="term" value="F:hexosyltransferase activity"/>
    <property type="evidence" value="ECO:0007669"/>
    <property type="project" value="UniProtKB-ARBA"/>
</dbReference>
<sequence length="254" mass="28948">MLKISIITTVYNNGSTIEDTIKSVLAQDYPNIEHVIVDGGSTDNTSAVIEKYRDQIGQYVSEPDKGPYDGMNKGVRMATGDVVGILNSDDFFTAPNIVSQLAAAFEEYDCDAVYGDVHYVRPENLKKIIRYYSSRYFRPSWMRLGFMPAHPSFYCKRSVYLQHGLFDTSYKVAADFEQLLRLIYIHRIKTHYLPLDCVTMRIGGLSSSGVPSHLQIFKDHKRALKNNGVRSNSFLLALRYIYKIGELLVSKIRY</sequence>
<dbReference type="RefSeq" id="WP_183694992.1">
    <property type="nucleotide sequence ID" value="NZ_JACICA010000002.1"/>
</dbReference>
<gene>
    <name evidence="2" type="ORF">FHS60_000719</name>
</gene>
<organism evidence="2 3">
    <name type="scientific">Alloprevotella rava</name>
    <dbReference type="NCBI Taxonomy" id="671218"/>
    <lineage>
        <taxon>Bacteria</taxon>
        <taxon>Pseudomonadati</taxon>
        <taxon>Bacteroidota</taxon>
        <taxon>Bacteroidia</taxon>
        <taxon>Bacteroidales</taxon>
        <taxon>Prevotellaceae</taxon>
        <taxon>Alloprevotella</taxon>
    </lineage>
</organism>
<dbReference type="CDD" id="cd06433">
    <property type="entry name" value="GT_2_WfgS_like"/>
    <property type="match status" value="1"/>
</dbReference>
<dbReference type="Pfam" id="PF00535">
    <property type="entry name" value="Glycos_transf_2"/>
    <property type="match status" value="1"/>
</dbReference>
<dbReference type="InterPro" id="IPR001173">
    <property type="entry name" value="Glyco_trans_2-like"/>
</dbReference>
<accession>A0A7W5YFL1</accession>
<dbReference type="PANTHER" id="PTHR22916">
    <property type="entry name" value="GLYCOSYLTRANSFERASE"/>
    <property type="match status" value="1"/>
</dbReference>